<dbReference type="GO" id="GO:0005945">
    <property type="term" value="C:6-phosphofructokinase complex"/>
    <property type="evidence" value="ECO:0007669"/>
    <property type="project" value="TreeGrafter"/>
</dbReference>
<dbReference type="PANTHER" id="PTHR13697:SF52">
    <property type="entry name" value="ATP-DEPENDENT 6-PHOSPHOFRUCTOKINASE 3"/>
    <property type="match status" value="1"/>
</dbReference>
<evidence type="ECO:0000256" key="3">
    <source>
        <dbReference type="ARBA" id="ARBA00004679"/>
    </source>
</evidence>
<dbReference type="GO" id="GO:0016208">
    <property type="term" value="F:AMP binding"/>
    <property type="evidence" value="ECO:0007669"/>
    <property type="project" value="TreeGrafter"/>
</dbReference>
<proteinExistence type="inferred from homology"/>
<dbReference type="GO" id="GO:0046872">
    <property type="term" value="F:metal ion binding"/>
    <property type="evidence" value="ECO:0007669"/>
    <property type="project" value="UniProtKB-KW"/>
</dbReference>
<name>A0A0F9P7W3_9ZZZZ</name>
<keyword evidence="8" id="KW-0418">Kinase</keyword>
<comment type="pathway">
    <text evidence="3">Carbohydrate degradation; glycolysis; D-glyceraldehyde 3-phosphate and glycerone phosphate from D-glucose: step 3/4.</text>
</comment>
<dbReference type="InterPro" id="IPR035966">
    <property type="entry name" value="PKF_sf"/>
</dbReference>
<reference evidence="12" key="1">
    <citation type="journal article" date="2015" name="Nature">
        <title>Complex archaea that bridge the gap between prokaryotes and eukaryotes.</title>
        <authorList>
            <person name="Spang A."/>
            <person name="Saw J.H."/>
            <person name="Jorgensen S.L."/>
            <person name="Zaremba-Niedzwiedzka K."/>
            <person name="Martijn J."/>
            <person name="Lind A.E."/>
            <person name="van Eijk R."/>
            <person name="Schleper C."/>
            <person name="Guy L."/>
            <person name="Ettema T.J."/>
        </authorList>
    </citation>
    <scope>NUCLEOTIDE SEQUENCE</scope>
</reference>
<evidence type="ECO:0000256" key="1">
    <source>
        <dbReference type="ARBA" id="ARBA00001946"/>
    </source>
</evidence>
<dbReference type="GO" id="GO:0070095">
    <property type="term" value="F:fructose-6-phosphate binding"/>
    <property type="evidence" value="ECO:0007669"/>
    <property type="project" value="TreeGrafter"/>
</dbReference>
<dbReference type="GO" id="GO:0047334">
    <property type="term" value="F:diphosphate-fructose-6-phosphate 1-phosphotransferase activity"/>
    <property type="evidence" value="ECO:0007669"/>
    <property type="project" value="InterPro"/>
</dbReference>
<dbReference type="UniPathway" id="UPA00109">
    <property type="reaction ID" value="UER00182"/>
</dbReference>
<protein>
    <recommendedName>
        <fullName evidence="4">6-phosphofructokinase</fullName>
        <ecNumber evidence="4">2.7.1.11</ecNumber>
    </recommendedName>
</protein>
<feature type="domain" description="Phosphofructokinase" evidence="11">
    <location>
        <begin position="2"/>
        <end position="302"/>
    </location>
</feature>
<dbReference type="EC" id="2.7.1.11" evidence="4"/>
<dbReference type="InterPro" id="IPR012829">
    <property type="entry name" value="Phosphofructokinase_III"/>
</dbReference>
<accession>A0A0F9P7W3</accession>
<dbReference type="PANTHER" id="PTHR13697">
    <property type="entry name" value="PHOSPHOFRUCTOKINASE"/>
    <property type="match status" value="1"/>
</dbReference>
<keyword evidence="5" id="KW-0963">Cytoplasm</keyword>
<dbReference type="GO" id="GO:0048029">
    <property type="term" value="F:monosaccharide binding"/>
    <property type="evidence" value="ECO:0007669"/>
    <property type="project" value="TreeGrafter"/>
</dbReference>
<dbReference type="AlphaFoldDB" id="A0A0F9P7W3"/>
<sequence length="348" mass="37903">MRIGVLTGGGDCPGLNAVIRAIVIQGEREGYEIIGFTEGWLGVLENRWRKLSKKDVEDIQSEGGTILYTSRTNPYKESNGSIRVKNTLKKEGIEVLIAIGGDDTLGVANRLYQEGVKTVGVPKTIDNDLSATDYTFGFDTAINIAIEGMDRLSTTARSHHRAVVVEIMGRHAGWITLQAGVGAGASIILIPEVPFYIEEICETLIKRKKEGNNYTIIAVAEGAKAAKGSKFLSQEVVKGEKIDAFGHILLGGIATLLEKEIPKRTGIETRSVILGHLQRGGRPSAFDRFLATRFGLKAIELVKEGKFGQMTSLRGTEIVSVPLQEAVGETKRVPQKLYDEVVKPLWGE</sequence>
<dbReference type="Pfam" id="PF00365">
    <property type="entry name" value="PFK"/>
    <property type="match status" value="1"/>
</dbReference>
<dbReference type="GO" id="GO:0003872">
    <property type="term" value="F:6-phosphofructokinase activity"/>
    <property type="evidence" value="ECO:0007669"/>
    <property type="project" value="UniProtKB-EC"/>
</dbReference>
<comment type="caution">
    <text evidence="12">The sequence shown here is derived from an EMBL/GenBank/DDBJ whole genome shotgun (WGS) entry which is preliminary data.</text>
</comment>
<comment type="cofactor">
    <cofactor evidence="1">
        <name>Mg(2+)</name>
        <dbReference type="ChEBI" id="CHEBI:18420"/>
    </cofactor>
</comment>
<dbReference type="GO" id="GO:0005524">
    <property type="term" value="F:ATP binding"/>
    <property type="evidence" value="ECO:0007669"/>
    <property type="project" value="InterPro"/>
</dbReference>
<dbReference type="GO" id="GO:0061621">
    <property type="term" value="P:canonical glycolysis"/>
    <property type="evidence" value="ECO:0007669"/>
    <property type="project" value="TreeGrafter"/>
</dbReference>
<comment type="subcellular location">
    <subcellularLocation>
        <location evidence="2">Cytoplasm</location>
    </subcellularLocation>
</comment>
<dbReference type="PRINTS" id="PR00476">
    <property type="entry name" value="PHFRCTKINASE"/>
</dbReference>
<dbReference type="Gene3D" id="3.40.50.460">
    <property type="entry name" value="Phosphofructokinase domain"/>
    <property type="match status" value="1"/>
</dbReference>
<evidence type="ECO:0000256" key="7">
    <source>
        <dbReference type="ARBA" id="ARBA00022723"/>
    </source>
</evidence>
<dbReference type="EMBL" id="LAZR01003239">
    <property type="protein sequence ID" value="KKN20472.1"/>
    <property type="molecule type" value="Genomic_DNA"/>
</dbReference>
<dbReference type="HAMAP" id="MF_01976">
    <property type="entry name" value="Phosphofructokinase_III"/>
    <property type="match status" value="1"/>
</dbReference>
<dbReference type="InterPro" id="IPR012003">
    <property type="entry name" value="ATP_PFK_prok-type"/>
</dbReference>
<gene>
    <name evidence="12" type="ORF">LCGC14_0935200</name>
</gene>
<dbReference type="FunFam" id="3.40.50.460:FF:000002">
    <property type="entry name" value="ATP-dependent 6-phosphofructokinase"/>
    <property type="match status" value="1"/>
</dbReference>
<dbReference type="NCBIfam" id="NF002872">
    <property type="entry name" value="PRK03202.1"/>
    <property type="match status" value="1"/>
</dbReference>
<evidence type="ECO:0000256" key="10">
    <source>
        <dbReference type="ARBA" id="ARBA00023152"/>
    </source>
</evidence>
<evidence type="ECO:0000256" key="6">
    <source>
        <dbReference type="ARBA" id="ARBA00022679"/>
    </source>
</evidence>
<dbReference type="InterPro" id="IPR022953">
    <property type="entry name" value="ATP_PFK"/>
</dbReference>
<dbReference type="PIRSF" id="PIRSF000532">
    <property type="entry name" value="ATP_PFK_prok"/>
    <property type="match status" value="1"/>
</dbReference>
<evidence type="ECO:0000256" key="4">
    <source>
        <dbReference type="ARBA" id="ARBA00012055"/>
    </source>
</evidence>
<dbReference type="SUPFAM" id="SSF53784">
    <property type="entry name" value="Phosphofructokinase"/>
    <property type="match status" value="1"/>
</dbReference>
<keyword evidence="7" id="KW-0479">Metal-binding</keyword>
<keyword evidence="10" id="KW-0324">Glycolysis</keyword>
<keyword evidence="6" id="KW-0808">Transferase</keyword>
<dbReference type="GO" id="GO:0030388">
    <property type="term" value="P:fructose 1,6-bisphosphate metabolic process"/>
    <property type="evidence" value="ECO:0007669"/>
    <property type="project" value="TreeGrafter"/>
</dbReference>
<evidence type="ECO:0000259" key="11">
    <source>
        <dbReference type="Pfam" id="PF00365"/>
    </source>
</evidence>
<evidence type="ECO:0000256" key="2">
    <source>
        <dbReference type="ARBA" id="ARBA00004496"/>
    </source>
</evidence>
<keyword evidence="9" id="KW-0460">Magnesium</keyword>
<dbReference type="GO" id="GO:0042802">
    <property type="term" value="F:identical protein binding"/>
    <property type="evidence" value="ECO:0007669"/>
    <property type="project" value="TreeGrafter"/>
</dbReference>
<organism evidence="12">
    <name type="scientific">marine sediment metagenome</name>
    <dbReference type="NCBI Taxonomy" id="412755"/>
    <lineage>
        <taxon>unclassified sequences</taxon>
        <taxon>metagenomes</taxon>
        <taxon>ecological metagenomes</taxon>
    </lineage>
</organism>
<dbReference type="InterPro" id="IPR015912">
    <property type="entry name" value="Phosphofructokinase_CS"/>
</dbReference>
<dbReference type="NCBIfam" id="TIGR02483">
    <property type="entry name" value="PFK_mixed"/>
    <property type="match status" value="1"/>
</dbReference>
<evidence type="ECO:0000313" key="12">
    <source>
        <dbReference type="EMBL" id="KKN20472.1"/>
    </source>
</evidence>
<dbReference type="InterPro" id="IPR000023">
    <property type="entry name" value="Phosphofructokinase_dom"/>
</dbReference>
<dbReference type="GO" id="GO:0006002">
    <property type="term" value="P:fructose 6-phosphate metabolic process"/>
    <property type="evidence" value="ECO:0007669"/>
    <property type="project" value="InterPro"/>
</dbReference>
<evidence type="ECO:0000256" key="8">
    <source>
        <dbReference type="ARBA" id="ARBA00022777"/>
    </source>
</evidence>
<dbReference type="Gene3D" id="3.40.50.450">
    <property type="match status" value="1"/>
</dbReference>
<evidence type="ECO:0000256" key="5">
    <source>
        <dbReference type="ARBA" id="ARBA00022490"/>
    </source>
</evidence>
<evidence type="ECO:0000256" key="9">
    <source>
        <dbReference type="ARBA" id="ARBA00022842"/>
    </source>
</evidence>
<dbReference type="PROSITE" id="PS00433">
    <property type="entry name" value="PHOSPHOFRUCTOKINASE"/>
    <property type="match status" value="1"/>
</dbReference>